<dbReference type="InterPro" id="IPR036890">
    <property type="entry name" value="HATPase_C_sf"/>
</dbReference>
<gene>
    <name evidence="14" type="ORF">CLV55_103239</name>
</gene>
<keyword evidence="5" id="KW-0808">Transferase</keyword>
<evidence type="ECO:0000256" key="1">
    <source>
        <dbReference type="ARBA" id="ARBA00000085"/>
    </source>
</evidence>
<dbReference type="Pfam" id="PF00672">
    <property type="entry name" value="HAMP"/>
    <property type="match status" value="1"/>
</dbReference>
<dbReference type="PROSITE" id="PS50885">
    <property type="entry name" value="HAMP"/>
    <property type="match status" value="1"/>
</dbReference>
<dbReference type="Gene3D" id="3.30.565.10">
    <property type="entry name" value="Histidine kinase-like ATPase, C-terminal domain"/>
    <property type="match status" value="1"/>
</dbReference>
<dbReference type="Proteomes" id="UP000248840">
    <property type="component" value="Unassembled WGS sequence"/>
</dbReference>
<evidence type="ECO:0000259" key="12">
    <source>
        <dbReference type="PROSITE" id="PS50109"/>
    </source>
</evidence>
<dbReference type="EC" id="2.7.13.3" evidence="3"/>
<dbReference type="Gene3D" id="1.10.287.130">
    <property type="match status" value="1"/>
</dbReference>
<dbReference type="CDD" id="cd00082">
    <property type="entry name" value="HisKA"/>
    <property type="match status" value="1"/>
</dbReference>
<dbReference type="PROSITE" id="PS50109">
    <property type="entry name" value="HIS_KIN"/>
    <property type="match status" value="1"/>
</dbReference>
<keyword evidence="7 14" id="KW-0418">Kinase</keyword>
<dbReference type="Pfam" id="PF02518">
    <property type="entry name" value="HATPase_c"/>
    <property type="match status" value="1"/>
</dbReference>
<accession>A0A328YM46</accession>
<evidence type="ECO:0000259" key="13">
    <source>
        <dbReference type="PROSITE" id="PS50885"/>
    </source>
</evidence>
<evidence type="ECO:0000256" key="10">
    <source>
        <dbReference type="ARBA" id="ARBA00023136"/>
    </source>
</evidence>
<dbReference type="InterPro" id="IPR036097">
    <property type="entry name" value="HisK_dim/P_sf"/>
</dbReference>
<dbReference type="InterPro" id="IPR005467">
    <property type="entry name" value="His_kinase_dom"/>
</dbReference>
<name>A0A328YM46_9FLAO</name>
<evidence type="ECO:0000256" key="5">
    <source>
        <dbReference type="ARBA" id="ARBA00022679"/>
    </source>
</evidence>
<dbReference type="InterPro" id="IPR003594">
    <property type="entry name" value="HATPase_dom"/>
</dbReference>
<evidence type="ECO:0000256" key="6">
    <source>
        <dbReference type="ARBA" id="ARBA00022692"/>
    </source>
</evidence>
<dbReference type="SUPFAM" id="SSF47384">
    <property type="entry name" value="Homodimeric domain of signal transducing histidine kinase"/>
    <property type="match status" value="1"/>
</dbReference>
<dbReference type="CDD" id="cd06225">
    <property type="entry name" value="HAMP"/>
    <property type="match status" value="1"/>
</dbReference>
<dbReference type="InterPro" id="IPR004358">
    <property type="entry name" value="Sig_transdc_His_kin-like_C"/>
</dbReference>
<dbReference type="GO" id="GO:0000155">
    <property type="term" value="F:phosphorelay sensor kinase activity"/>
    <property type="evidence" value="ECO:0007669"/>
    <property type="project" value="InterPro"/>
</dbReference>
<dbReference type="PANTHER" id="PTHR45436:SF5">
    <property type="entry name" value="SENSOR HISTIDINE KINASE TRCS"/>
    <property type="match status" value="1"/>
</dbReference>
<dbReference type="CDD" id="cd00075">
    <property type="entry name" value="HATPase"/>
    <property type="match status" value="1"/>
</dbReference>
<dbReference type="Pfam" id="PF00512">
    <property type="entry name" value="HisKA"/>
    <property type="match status" value="1"/>
</dbReference>
<protein>
    <recommendedName>
        <fullName evidence="3">histidine kinase</fullName>
        <ecNumber evidence="3">2.7.13.3</ecNumber>
    </recommendedName>
</protein>
<dbReference type="Gene3D" id="6.10.340.10">
    <property type="match status" value="1"/>
</dbReference>
<dbReference type="AlphaFoldDB" id="A0A328YM46"/>
<keyword evidence="6 11" id="KW-0812">Transmembrane</keyword>
<dbReference type="GO" id="GO:0005886">
    <property type="term" value="C:plasma membrane"/>
    <property type="evidence" value="ECO:0007669"/>
    <property type="project" value="TreeGrafter"/>
</dbReference>
<evidence type="ECO:0000256" key="7">
    <source>
        <dbReference type="ARBA" id="ARBA00022777"/>
    </source>
</evidence>
<keyword evidence="8 11" id="KW-1133">Transmembrane helix</keyword>
<dbReference type="SUPFAM" id="SSF158472">
    <property type="entry name" value="HAMP domain-like"/>
    <property type="match status" value="1"/>
</dbReference>
<evidence type="ECO:0000256" key="2">
    <source>
        <dbReference type="ARBA" id="ARBA00004370"/>
    </source>
</evidence>
<dbReference type="SMART" id="SM00387">
    <property type="entry name" value="HATPase_c"/>
    <property type="match status" value="1"/>
</dbReference>
<dbReference type="PANTHER" id="PTHR45436">
    <property type="entry name" value="SENSOR HISTIDINE KINASE YKOH"/>
    <property type="match status" value="1"/>
</dbReference>
<comment type="subcellular location">
    <subcellularLocation>
        <location evidence="2">Membrane</location>
    </subcellularLocation>
</comment>
<dbReference type="InterPro" id="IPR003661">
    <property type="entry name" value="HisK_dim/P_dom"/>
</dbReference>
<evidence type="ECO:0000256" key="9">
    <source>
        <dbReference type="ARBA" id="ARBA00023012"/>
    </source>
</evidence>
<dbReference type="InterPro" id="IPR050428">
    <property type="entry name" value="TCS_sensor_his_kinase"/>
</dbReference>
<dbReference type="InterPro" id="IPR003660">
    <property type="entry name" value="HAMP_dom"/>
</dbReference>
<dbReference type="SUPFAM" id="SSF55874">
    <property type="entry name" value="ATPase domain of HSP90 chaperone/DNA topoisomerase II/histidine kinase"/>
    <property type="match status" value="1"/>
</dbReference>
<evidence type="ECO:0000313" key="15">
    <source>
        <dbReference type="Proteomes" id="UP000248840"/>
    </source>
</evidence>
<evidence type="ECO:0000313" key="14">
    <source>
        <dbReference type="EMBL" id="RAR73915.1"/>
    </source>
</evidence>
<proteinExistence type="predicted"/>
<dbReference type="OrthoDB" id="594725at2"/>
<feature type="domain" description="HAMP" evidence="13">
    <location>
        <begin position="185"/>
        <end position="238"/>
    </location>
</feature>
<dbReference type="FunFam" id="1.10.287.130:FF:000001">
    <property type="entry name" value="Two-component sensor histidine kinase"/>
    <property type="match status" value="1"/>
</dbReference>
<reference evidence="14 15" key="1">
    <citation type="submission" date="2018-06" db="EMBL/GenBank/DDBJ databases">
        <title>Genomic Encyclopedia of Archaeal and Bacterial Type Strains, Phase II (KMG-II): from individual species to whole genera.</title>
        <authorList>
            <person name="Goeker M."/>
        </authorList>
    </citation>
    <scope>NUCLEOTIDE SEQUENCE [LARGE SCALE GENOMIC DNA]</scope>
    <source>
        <strain evidence="14 15">DSM 25663</strain>
    </source>
</reference>
<dbReference type="SMART" id="SM00304">
    <property type="entry name" value="HAMP"/>
    <property type="match status" value="1"/>
</dbReference>
<keyword evidence="10 11" id="KW-0472">Membrane</keyword>
<evidence type="ECO:0000256" key="4">
    <source>
        <dbReference type="ARBA" id="ARBA00022553"/>
    </source>
</evidence>
<organism evidence="14 15">
    <name type="scientific">Flavobacterium aciduliphilum</name>
    <dbReference type="NCBI Taxonomy" id="1101402"/>
    <lineage>
        <taxon>Bacteria</taxon>
        <taxon>Pseudomonadati</taxon>
        <taxon>Bacteroidota</taxon>
        <taxon>Flavobacteriia</taxon>
        <taxon>Flavobacteriales</taxon>
        <taxon>Flavobacteriaceae</taxon>
        <taxon>Flavobacterium</taxon>
    </lineage>
</organism>
<keyword evidence="9" id="KW-0902">Two-component regulatory system</keyword>
<dbReference type="PRINTS" id="PR00344">
    <property type="entry name" value="BCTRLSENSOR"/>
</dbReference>
<dbReference type="RefSeq" id="WP_112112710.1">
    <property type="nucleotide sequence ID" value="NZ_QLSZ01000003.1"/>
</dbReference>
<comment type="catalytic activity">
    <reaction evidence="1">
        <text>ATP + protein L-histidine = ADP + protein N-phospho-L-histidine.</text>
        <dbReference type="EC" id="2.7.13.3"/>
    </reaction>
</comment>
<keyword evidence="15" id="KW-1185">Reference proteome</keyword>
<evidence type="ECO:0000256" key="3">
    <source>
        <dbReference type="ARBA" id="ARBA00012438"/>
    </source>
</evidence>
<evidence type="ECO:0000256" key="11">
    <source>
        <dbReference type="SAM" id="Phobius"/>
    </source>
</evidence>
<dbReference type="SMART" id="SM00388">
    <property type="entry name" value="HisKA"/>
    <property type="match status" value="1"/>
</dbReference>
<dbReference type="EMBL" id="QLSZ01000003">
    <property type="protein sequence ID" value="RAR73915.1"/>
    <property type="molecule type" value="Genomic_DNA"/>
</dbReference>
<evidence type="ECO:0000256" key="8">
    <source>
        <dbReference type="ARBA" id="ARBA00022989"/>
    </source>
</evidence>
<feature type="transmembrane region" description="Helical" evidence="11">
    <location>
        <begin position="12"/>
        <end position="37"/>
    </location>
</feature>
<feature type="transmembrane region" description="Helical" evidence="11">
    <location>
        <begin position="163"/>
        <end position="184"/>
    </location>
</feature>
<comment type="caution">
    <text evidence="14">The sequence shown here is derived from an EMBL/GenBank/DDBJ whole genome shotgun (WGS) entry which is preliminary data.</text>
</comment>
<keyword evidence="4" id="KW-0597">Phosphoprotein</keyword>
<sequence>MNKFSLKNRIAFLYIISAAILIFVVFFSIYSIVLITINKKINENINLEVNEYIENIKISPNKINFINPEAWIQREHNEVSVDPVFLQLTDSIGTIIKKSENLKDQELEFTYKLQKQKASDTKISGKLVRQIQVPLFNEKKIVGYLIVAVSLQEAISIQENLKYILSVIFPIVLLVLFFMAQFIAGRSIKPINTIIETSNTITNDNLKARIPLPKNKDELYVLSHTINSLLNRIEDTLEREKQFTSDASHELRTPLAVIKGTLQVLIRKPRTLEEYNQKINLCIEEVDHINDLVDQLLLLARFENQKQSISKENINVNECLAEAISRYKVKEKNKKIEVQEIFDDVYYVSTDGYLLSIILHNIISNAFKYTPDRGIIKTVIERVEDKIILKIIDNGIGISQDELDKVFNSFYRASNVTEAEHTKGIGLGLSIVRRLCSMLSIQVSIVSEQNKGCTVLLTFNSH</sequence>
<feature type="domain" description="Histidine kinase" evidence="12">
    <location>
        <begin position="246"/>
        <end position="462"/>
    </location>
</feature>